<dbReference type="GO" id="GO:0000155">
    <property type="term" value="F:phosphorelay sensor kinase activity"/>
    <property type="evidence" value="ECO:0007669"/>
    <property type="project" value="InterPro"/>
</dbReference>
<evidence type="ECO:0000313" key="2">
    <source>
        <dbReference type="EMBL" id="PPB82254.1"/>
    </source>
</evidence>
<dbReference type="Proteomes" id="UP000239736">
    <property type="component" value="Unassembled WGS sequence"/>
</dbReference>
<proteinExistence type="predicted"/>
<keyword evidence="2" id="KW-0418">Kinase</keyword>
<name>A0A2S5JL89_9RHOB</name>
<evidence type="ECO:0000313" key="3">
    <source>
        <dbReference type="Proteomes" id="UP000239736"/>
    </source>
</evidence>
<dbReference type="GO" id="GO:0006109">
    <property type="term" value="P:regulation of carbohydrate metabolic process"/>
    <property type="evidence" value="ECO:0007669"/>
    <property type="project" value="InterPro"/>
</dbReference>
<dbReference type="OrthoDB" id="8326226at2"/>
<dbReference type="Pfam" id="PF07475">
    <property type="entry name" value="Hpr_kinase_C"/>
    <property type="match status" value="1"/>
</dbReference>
<dbReference type="InterPro" id="IPR027417">
    <property type="entry name" value="P-loop_NTPase"/>
</dbReference>
<dbReference type="GO" id="GO:0005524">
    <property type="term" value="F:ATP binding"/>
    <property type="evidence" value="ECO:0007669"/>
    <property type="project" value="InterPro"/>
</dbReference>
<comment type="caution">
    <text evidence="2">The sequence shown here is derived from an EMBL/GenBank/DDBJ whole genome shotgun (WGS) entry which is preliminary data.</text>
</comment>
<organism evidence="2 3">
    <name type="scientific">Albidovulum inexpectatum</name>
    <dbReference type="NCBI Taxonomy" id="196587"/>
    <lineage>
        <taxon>Bacteria</taxon>
        <taxon>Pseudomonadati</taxon>
        <taxon>Pseudomonadota</taxon>
        <taxon>Alphaproteobacteria</taxon>
        <taxon>Rhodobacterales</taxon>
        <taxon>Paracoccaceae</taxon>
        <taxon>Albidovulum</taxon>
    </lineage>
</organism>
<keyword evidence="2" id="KW-0808">Transferase</keyword>
<sequence>MTSQAGAVNLHASCVAWCQRGILIIGPSGSGKSTLALALMSLGCKLVSDDRTDLVRADDAVVASAPRAIRGRIEARGVGILHAETIDAARLACVIDMGHAEAERLPPLRRTALLGIALPLLHRVESAHFPAAILQYVKGGRFA</sequence>
<protein>
    <submittedName>
        <fullName evidence="2">Hpr(Ser) kinase/phosphatase</fullName>
    </submittedName>
</protein>
<feature type="domain" description="HPr kinase/phosphorylase C-terminal" evidence="1">
    <location>
        <begin position="7"/>
        <end position="85"/>
    </location>
</feature>
<dbReference type="AlphaFoldDB" id="A0A2S5JL89"/>
<keyword evidence="3" id="KW-1185">Reference proteome</keyword>
<dbReference type="Gene3D" id="3.40.50.300">
    <property type="entry name" value="P-loop containing nucleotide triphosphate hydrolases"/>
    <property type="match status" value="1"/>
</dbReference>
<dbReference type="RefSeq" id="WP_104068828.1">
    <property type="nucleotide sequence ID" value="NZ_PRDS01000001.1"/>
</dbReference>
<accession>A0A2S5JL89</accession>
<gene>
    <name evidence="2" type="ORF">LV82_00180</name>
</gene>
<evidence type="ECO:0000259" key="1">
    <source>
        <dbReference type="Pfam" id="PF07475"/>
    </source>
</evidence>
<dbReference type="InterPro" id="IPR011104">
    <property type="entry name" value="Hpr_kin/Pase_C"/>
</dbReference>
<dbReference type="CDD" id="cd01918">
    <property type="entry name" value="HprK_C"/>
    <property type="match status" value="1"/>
</dbReference>
<dbReference type="SUPFAM" id="SSF53795">
    <property type="entry name" value="PEP carboxykinase-like"/>
    <property type="match status" value="1"/>
</dbReference>
<reference evidence="2 3" key="1">
    <citation type="submission" date="2018-01" db="EMBL/GenBank/DDBJ databases">
        <title>Genomic Encyclopedia of Archaeal and Bacterial Type Strains, Phase II (KMG-II): from individual species to whole genera.</title>
        <authorList>
            <person name="Goeker M."/>
        </authorList>
    </citation>
    <scope>NUCLEOTIDE SEQUENCE [LARGE SCALE GENOMIC DNA]</scope>
    <source>
        <strain evidence="2 3">DSM 12048</strain>
    </source>
</reference>
<dbReference type="EMBL" id="PRDS01000001">
    <property type="protein sequence ID" value="PPB82254.1"/>
    <property type="molecule type" value="Genomic_DNA"/>
</dbReference>